<gene>
    <name evidence="2" type="primary">bcsG</name>
    <name evidence="2" type="ORF">LNL84_06690</name>
</gene>
<evidence type="ECO:0000313" key="2">
    <source>
        <dbReference type="EMBL" id="MCJ2376520.1"/>
    </source>
</evidence>
<evidence type="ECO:0000313" key="3">
    <source>
        <dbReference type="Proteomes" id="UP001139488"/>
    </source>
</evidence>
<dbReference type="Pfam" id="PF11658">
    <property type="entry name" value="CBP_BcsG"/>
    <property type="match status" value="1"/>
</dbReference>
<feature type="transmembrane region" description="Helical" evidence="1">
    <location>
        <begin position="59"/>
        <end position="75"/>
    </location>
</feature>
<proteinExistence type="predicted"/>
<sequence>MKTKDTSSWSLGLWTIYFALKVILFWNDTLGFSPLYNFSLLAFVTLPIRWRLANGLRHFFAVLIAIYLLHYDSYLPPLERLTSQWDLISQFDTSYLVELLVDFVSLDFLLLITTLCVGYLYLNQIFRLSTFVILAMVLSSIPQGMLKNLSSPNASFPNAIATENINNNAQNDSTTDDVIETSPQGLNRYLNSFFKEQATVTSTLSTLDNIEPNFDILFLNICSLAWDDLEFTGQTQHPLLAEFDILFRQFNSATSYSGPAVLRILRANCGQQTHSELFENSLTKKCSLFDNLAELGFEKEVLMNHDGRFDGFSKHIANNIGPFTPAVDIETLSPTQYAFDGTKIYQDSSVLTTWSEQTKSKPTVSLYNTISIHDGNRVVGEKGTRLVTYKRQQKILLDDLNSFFKQLKNSERNIVVIFLPEHGASIRGDRMQISGMREIPTKAITDIPVGIKFFGNAQVSSSQQVQITAPSSYLALSELLSKVLESGMYQGNSVDLNELVKDLPETPFVSQNSGTTMLSIEDRQFYSFDEKSWTEYRQ</sequence>
<feature type="transmembrane region" description="Helical" evidence="1">
    <location>
        <begin position="95"/>
        <end position="121"/>
    </location>
</feature>
<dbReference type="GO" id="GO:0016740">
    <property type="term" value="F:transferase activity"/>
    <property type="evidence" value="ECO:0007669"/>
    <property type="project" value="UniProtKB-KW"/>
</dbReference>
<organism evidence="2 3">
    <name type="scientific">Vibrio gelatinilyticus</name>
    <dbReference type="NCBI Taxonomy" id="2893468"/>
    <lineage>
        <taxon>Bacteria</taxon>
        <taxon>Pseudomonadati</taxon>
        <taxon>Pseudomonadota</taxon>
        <taxon>Gammaproteobacteria</taxon>
        <taxon>Vibrionales</taxon>
        <taxon>Vibrionaceae</taxon>
        <taxon>Vibrio</taxon>
    </lineage>
</organism>
<feature type="transmembrane region" description="Helical" evidence="1">
    <location>
        <begin position="128"/>
        <end position="146"/>
    </location>
</feature>
<dbReference type="EMBL" id="JAJNNZ010000004">
    <property type="protein sequence ID" value="MCJ2376520.1"/>
    <property type="molecule type" value="Genomic_DNA"/>
</dbReference>
<accession>A0A9X1WBV9</accession>
<comment type="caution">
    <text evidence="2">The sequence shown here is derived from an EMBL/GenBank/DDBJ whole genome shotgun (WGS) entry which is preliminary data.</text>
</comment>
<dbReference type="InterPro" id="IPR017744">
    <property type="entry name" value="BcsG"/>
</dbReference>
<keyword evidence="1" id="KW-0812">Transmembrane</keyword>
<dbReference type="EC" id="2.7.8.-" evidence="2"/>
<feature type="transmembrane region" description="Helical" evidence="1">
    <location>
        <begin position="32"/>
        <end position="52"/>
    </location>
</feature>
<keyword evidence="3" id="KW-1185">Reference proteome</keyword>
<reference evidence="2" key="1">
    <citation type="submission" date="2021-11" db="EMBL/GenBank/DDBJ databases">
        <title>Vibrio ZSDE26 sp. nov. and Vibrio ZSDZ34 sp. nov., isolated from coastal seawater in Qingdao.</title>
        <authorList>
            <person name="Zhang P."/>
        </authorList>
    </citation>
    <scope>NUCLEOTIDE SEQUENCE</scope>
    <source>
        <strain evidence="2">ZSDZ34</strain>
    </source>
</reference>
<dbReference type="NCBIfam" id="TIGR03368">
    <property type="entry name" value="cellulose_yhjU"/>
    <property type="match status" value="1"/>
</dbReference>
<feature type="transmembrane region" description="Helical" evidence="1">
    <location>
        <begin position="7"/>
        <end position="26"/>
    </location>
</feature>
<dbReference type="AlphaFoldDB" id="A0A9X1WBV9"/>
<keyword evidence="1" id="KW-0472">Membrane</keyword>
<evidence type="ECO:0000256" key="1">
    <source>
        <dbReference type="SAM" id="Phobius"/>
    </source>
</evidence>
<keyword evidence="1" id="KW-1133">Transmembrane helix</keyword>
<name>A0A9X1WBV9_9VIBR</name>
<protein>
    <submittedName>
        <fullName evidence="2">Cellulose biosynthesis protein BcsG</fullName>
        <ecNumber evidence="2">2.7.8.-</ecNumber>
    </submittedName>
</protein>
<dbReference type="Proteomes" id="UP001139488">
    <property type="component" value="Unassembled WGS sequence"/>
</dbReference>
<keyword evidence="2" id="KW-0808">Transferase</keyword>
<dbReference type="RefSeq" id="WP_244356127.1">
    <property type="nucleotide sequence ID" value="NZ_JAJNNZ010000004.1"/>
</dbReference>